<keyword evidence="10 13" id="KW-0067">ATP-binding</keyword>
<dbReference type="PANTHER" id="PTHR42724:SF1">
    <property type="entry name" value="TETRAACYLDISACCHARIDE 4'-KINASE, MITOCHONDRIAL-RELATED"/>
    <property type="match status" value="1"/>
</dbReference>
<dbReference type="GO" id="GO:0009245">
    <property type="term" value="P:lipid A biosynthetic process"/>
    <property type="evidence" value="ECO:0007669"/>
    <property type="project" value="UniProtKB-UniRule"/>
</dbReference>
<gene>
    <name evidence="13" type="primary">lpxK</name>
    <name evidence="14" type="ORF">SAMN06265350_101155</name>
</gene>
<dbReference type="GO" id="GO:0009029">
    <property type="term" value="F:lipid-A 4'-kinase activity"/>
    <property type="evidence" value="ECO:0007669"/>
    <property type="project" value="UniProtKB-UniRule"/>
</dbReference>
<reference evidence="14 15" key="1">
    <citation type="submission" date="2017-05" db="EMBL/GenBank/DDBJ databases">
        <authorList>
            <person name="Varghese N."/>
            <person name="Submissions S."/>
        </authorList>
    </citation>
    <scope>NUCLEOTIDE SEQUENCE [LARGE SCALE GENOMIC DNA]</scope>
    <source>
        <strain evidence="14 15">DSM 21342</strain>
    </source>
</reference>
<organism evidence="14 15">
    <name type="scientific">Solitalea koreensis</name>
    <dbReference type="NCBI Taxonomy" id="543615"/>
    <lineage>
        <taxon>Bacteria</taxon>
        <taxon>Pseudomonadati</taxon>
        <taxon>Bacteroidota</taxon>
        <taxon>Sphingobacteriia</taxon>
        <taxon>Sphingobacteriales</taxon>
        <taxon>Sphingobacteriaceae</taxon>
        <taxon>Solitalea</taxon>
    </lineage>
</organism>
<accession>A0A521AHA0</accession>
<dbReference type="GO" id="GO:0005886">
    <property type="term" value="C:plasma membrane"/>
    <property type="evidence" value="ECO:0007669"/>
    <property type="project" value="TreeGrafter"/>
</dbReference>
<dbReference type="AlphaFoldDB" id="A0A521AHA0"/>
<dbReference type="Pfam" id="PF02606">
    <property type="entry name" value="LpxK"/>
    <property type="match status" value="1"/>
</dbReference>
<evidence type="ECO:0000256" key="4">
    <source>
        <dbReference type="ARBA" id="ARBA00016436"/>
    </source>
</evidence>
<dbReference type="SUPFAM" id="SSF52540">
    <property type="entry name" value="P-loop containing nucleoside triphosphate hydrolases"/>
    <property type="match status" value="1"/>
</dbReference>
<keyword evidence="11 13" id="KW-0443">Lipid metabolism</keyword>
<comment type="pathway">
    <text evidence="2 13">Glycolipid biosynthesis; lipid IV(A) biosynthesis; lipid IV(A) from (3R)-3-hydroxytetradecanoyl-[acyl-carrier-protein] and UDP-N-acetyl-alpha-D-glucosamine: step 6/6.</text>
</comment>
<dbReference type="InterPro" id="IPR027417">
    <property type="entry name" value="P-loop_NTPase"/>
</dbReference>
<dbReference type="EC" id="2.7.1.130" evidence="3 13"/>
<evidence type="ECO:0000256" key="6">
    <source>
        <dbReference type="ARBA" id="ARBA00022556"/>
    </source>
</evidence>
<dbReference type="GO" id="GO:0009244">
    <property type="term" value="P:lipopolysaccharide core region biosynthetic process"/>
    <property type="evidence" value="ECO:0007669"/>
    <property type="project" value="TreeGrafter"/>
</dbReference>
<keyword evidence="6 13" id="KW-0441">Lipid A biosynthesis</keyword>
<evidence type="ECO:0000256" key="5">
    <source>
        <dbReference type="ARBA" id="ARBA00022516"/>
    </source>
</evidence>
<evidence type="ECO:0000256" key="3">
    <source>
        <dbReference type="ARBA" id="ARBA00012071"/>
    </source>
</evidence>
<comment type="catalytic activity">
    <reaction evidence="13">
        <text>a lipid A disaccharide + ATP = a lipid IVA + ADP + H(+)</text>
        <dbReference type="Rhea" id="RHEA:67840"/>
        <dbReference type="ChEBI" id="CHEBI:15378"/>
        <dbReference type="ChEBI" id="CHEBI:30616"/>
        <dbReference type="ChEBI" id="CHEBI:176343"/>
        <dbReference type="ChEBI" id="CHEBI:176425"/>
        <dbReference type="ChEBI" id="CHEBI:456216"/>
        <dbReference type="EC" id="2.7.1.130"/>
    </reaction>
</comment>
<keyword evidence="9 13" id="KW-0418">Kinase</keyword>
<evidence type="ECO:0000256" key="10">
    <source>
        <dbReference type="ARBA" id="ARBA00022840"/>
    </source>
</evidence>
<proteinExistence type="inferred from homology"/>
<evidence type="ECO:0000256" key="1">
    <source>
        <dbReference type="ARBA" id="ARBA00002274"/>
    </source>
</evidence>
<evidence type="ECO:0000256" key="7">
    <source>
        <dbReference type="ARBA" id="ARBA00022679"/>
    </source>
</evidence>
<evidence type="ECO:0000256" key="11">
    <source>
        <dbReference type="ARBA" id="ARBA00023098"/>
    </source>
</evidence>
<protein>
    <recommendedName>
        <fullName evidence="4 13">Tetraacyldisaccharide 4'-kinase</fullName>
        <ecNumber evidence="3 13">2.7.1.130</ecNumber>
    </recommendedName>
    <alternativeName>
        <fullName evidence="12 13">Lipid A 4'-kinase</fullName>
    </alternativeName>
</protein>
<comment type="similarity">
    <text evidence="13">Belongs to the LpxK family.</text>
</comment>
<evidence type="ECO:0000256" key="2">
    <source>
        <dbReference type="ARBA" id="ARBA00004870"/>
    </source>
</evidence>
<name>A0A521AHA0_9SPHI</name>
<dbReference type="OrthoDB" id="9766423at2"/>
<dbReference type="UniPathway" id="UPA00359">
    <property type="reaction ID" value="UER00482"/>
</dbReference>
<keyword evidence="15" id="KW-1185">Reference proteome</keyword>
<dbReference type="Proteomes" id="UP000315971">
    <property type="component" value="Unassembled WGS sequence"/>
</dbReference>
<dbReference type="RefSeq" id="WP_142601352.1">
    <property type="nucleotide sequence ID" value="NZ_FXSZ01000001.1"/>
</dbReference>
<evidence type="ECO:0000313" key="15">
    <source>
        <dbReference type="Proteomes" id="UP000315971"/>
    </source>
</evidence>
<feature type="binding site" evidence="13">
    <location>
        <begin position="47"/>
        <end position="54"/>
    </location>
    <ligand>
        <name>ATP</name>
        <dbReference type="ChEBI" id="CHEBI:30616"/>
    </ligand>
</feature>
<evidence type="ECO:0000256" key="8">
    <source>
        <dbReference type="ARBA" id="ARBA00022741"/>
    </source>
</evidence>
<evidence type="ECO:0000313" key="14">
    <source>
        <dbReference type="EMBL" id="SMO34118.1"/>
    </source>
</evidence>
<dbReference type="InterPro" id="IPR003758">
    <property type="entry name" value="LpxK"/>
</dbReference>
<evidence type="ECO:0000256" key="13">
    <source>
        <dbReference type="HAMAP-Rule" id="MF_00409"/>
    </source>
</evidence>
<dbReference type="NCBIfam" id="TIGR00682">
    <property type="entry name" value="lpxK"/>
    <property type="match status" value="1"/>
</dbReference>
<keyword evidence="7 13" id="KW-0808">Transferase</keyword>
<sequence length="349" mass="39759">MQKLRLLLYPFSLIYGLLVMLRNKLYDLGFFKSNQFDLPIIVVGNLEVGGAGKTPMIEYLVRLLADKKKVATLSRGYGRKTSGFILASKESTSSQIGDEPKQLNVKFKDISVAVSENRVKGIEQLKNDHQVILLDDAFQHRRVKAGLTVLLIDYHRVFEPWVLLPAGNLREPKSGMKRADIIVVTKAPKIFSPLDQRIIENRIRPFPGQQIYYSYINYAELELLDSNSSESWVLSAINKKTQIVLLTGIAKTGPLIDFLEQYSKNITHLEFGDHHRFTKGDIEKLSDAYSAIPGGNKLIITTEKDAMRLQEPQLQNEIINLPIHYLPIRAEICDRFKRDFDKLILDYVG</sequence>
<dbReference type="HAMAP" id="MF_00409">
    <property type="entry name" value="LpxK"/>
    <property type="match status" value="1"/>
</dbReference>
<dbReference type="GO" id="GO:0005524">
    <property type="term" value="F:ATP binding"/>
    <property type="evidence" value="ECO:0007669"/>
    <property type="project" value="UniProtKB-UniRule"/>
</dbReference>
<evidence type="ECO:0000256" key="9">
    <source>
        <dbReference type="ARBA" id="ARBA00022777"/>
    </source>
</evidence>
<evidence type="ECO:0000256" key="12">
    <source>
        <dbReference type="ARBA" id="ARBA00029757"/>
    </source>
</evidence>
<keyword evidence="5 13" id="KW-0444">Lipid biosynthesis</keyword>
<dbReference type="EMBL" id="FXSZ01000001">
    <property type="protein sequence ID" value="SMO34118.1"/>
    <property type="molecule type" value="Genomic_DNA"/>
</dbReference>
<comment type="function">
    <text evidence="1 13">Transfers the gamma-phosphate of ATP to the 4'-position of a tetraacyldisaccharide 1-phosphate intermediate (termed DS-1-P) to form tetraacyldisaccharide 1,4'-bis-phosphate (lipid IVA).</text>
</comment>
<dbReference type="PANTHER" id="PTHR42724">
    <property type="entry name" value="TETRAACYLDISACCHARIDE 4'-KINASE"/>
    <property type="match status" value="1"/>
</dbReference>
<keyword evidence="8 13" id="KW-0547">Nucleotide-binding</keyword>